<feature type="compositionally biased region" description="Basic and acidic residues" evidence="1">
    <location>
        <begin position="1"/>
        <end position="31"/>
    </location>
</feature>
<proteinExistence type="predicted"/>
<accession>G0UXY7</accession>
<feature type="region of interest" description="Disordered" evidence="1">
    <location>
        <begin position="1"/>
        <end position="57"/>
    </location>
</feature>
<dbReference type="EMBL" id="HE575323">
    <property type="protein sequence ID" value="CCC94254.1"/>
    <property type="molecule type" value="Genomic_DNA"/>
</dbReference>
<organism evidence="2">
    <name type="scientific">Trypanosoma congolense (strain IL3000)</name>
    <dbReference type="NCBI Taxonomy" id="1068625"/>
    <lineage>
        <taxon>Eukaryota</taxon>
        <taxon>Discoba</taxon>
        <taxon>Euglenozoa</taxon>
        <taxon>Kinetoplastea</taxon>
        <taxon>Metakinetoplastina</taxon>
        <taxon>Trypanosomatida</taxon>
        <taxon>Trypanosomatidae</taxon>
        <taxon>Trypanosoma</taxon>
        <taxon>Nannomonas</taxon>
    </lineage>
</organism>
<evidence type="ECO:0000313" key="2">
    <source>
        <dbReference type="EMBL" id="CCC94254.1"/>
    </source>
</evidence>
<reference evidence="2" key="1">
    <citation type="journal article" date="2012" name="Proc. Natl. Acad. Sci. U.S.A.">
        <title>Antigenic diversity is generated by distinct evolutionary mechanisms in African trypanosome species.</title>
        <authorList>
            <person name="Jackson A.P."/>
            <person name="Berry A."/>
            <person name="Aslett M."/>
            <person name="Allison H.C."/>
            <person name="Burton P."/>
            <person name="Vavrova-Anderson J."/>
            <person name="Brown R."/>
            <person name="Browne H."/>
            <person name="Corton N."/>
            <person name="Hauser H."/>
            <person name="Gamble J."/>
            <person name="Gilderthorp R."/>
            <person name="Marcello L."/>
            <person name="McQuillan J."/>
            <person name="Otto T.D."/>
            <person name="Quail M.A."/>
            <person name="Sanders M.J."/>
            <person name="van Tonder A."/>
            <person name="Ginger M.L."/>
            <person name="Field M.C."/>
            <person name="Barry J.D."/>
            <person name="Hertz-Fowler C."/>
            <person name="Berriman M."/>
        </authorList>
    </citation>
    <scope>NUCLEOTIDE SEQUENCE</scope>
    <source>
        <strain evidence="2">IL3000</strain>
    </source>
</reference>
<evidence type="ECO:0000256" key="1">
    <source>
        <dbReference type="SAM" id="MobiDB-lite"/>
    </source>
</evidence>
<sequence length="117" mass="13311">MAHREAPHTRHRSPDTGSDRNCIRYRTESRPACDSSHARSATAPPPAYAQRPSDSPEEDLYAELCKGFDDGVTLPPGWEKVFYEGAVVYLDHISREGHEKPPWEVWRQRCSTMNTAK</sequence>
<dbReference type="VEuPathDB" id="TriTrypDB:TcIL3000_10_10330"/>
<protein>
    <recommendedName>
        <fullName evidence="3">WW domain-containing protein</fullName>
    </recommendedName>
</protein>
<name>G0UXY7_TRYCI</name>
<evidence type="ECO:0008006" key="3">
    <source>
        <dbReference type="Google" id="ProtNLM"/>
    </source>
</evidence>
<gene>
    <name evidence="2" type="ORF">TCIL3000_10_10330</name>
</gene>
<dbReference type="AlphaFoldDB" id="G0UXY7"/>